<evidence type="ECO:0000259" key="3">
    <source>
        <dbReference type="SMART" id="SM00642"/>
    </source>
</evidence>
<gene>
    <name evidence="4" type="ORF">ET445_02565</name>
</gene>
<dbReference type="SUPFAM" id="SSF51445">
    <property type="entry name" value="(Trans)glycosidases"/>
    <property type="match status" value="1"/>
</dbReference>
<feature type="region of interest" description="Disordered" evidence="1">
    <location>
        <begin position="189"/>
        <end position="212"/>
    </location>
</feature>
<dbReference type="OrthoDB" id="9802318at2"/>
<dbReference type="InterPro" id="IPR006047">
    <property type="entry name" value="GH13_cat_dom"/>
</dbReference>
<dbReference type="Proteomes" id="UP000291259">
    <property type="component" value="Chromosome"/>
</dbReference>
<dbReference type="InterPro" id="IPR058094">
    <property type="entry name" value="Ig-like_OmpL47-like"/>
</dbReference>
<feature type="signal peptide" evidence="2">
    <location>
        <begin position="1"/>
        <end position="34"/>
    </location>
</feature>
<dbReference type="RefSeq" id="WP_129188552.1">
    <property type="nucleotide sequence ID" value="NZ_CP035491.1"/>
</dbReference>
<dbReference type="KEGG" id="agf:ET445_02565"/>
<keyword evidence="5" id="KW-1185">Reference proteome</keyword>
<dbReference type="SUPFAM" id="SSF81296">
    <property type="entry name" value="E set domains"/>
    <property type="match status" value="2"/>
</dbReference>
<dbReference type="GO" id="GO:0005975">
    <property type="term" value="P:carbohydrate metabolic process"/>
    <property type="evidence" value="ECO:0007669"/>
    <property type="project" value="InterPro"/>
</dbReference>
<reference evidence="4 5" key="1">
    <citation type="submission" date="2019-01" db="EMBL/GenBank/DDBJ databases">
        <title>Genome sequencing of strain FW100M-8.</title>
        <authorList>
            <person name="Heo J."/>
            <person name="Kim S.-J."/>
            <person name="Kim J.-S."/>
            <person name="Hong S.-B."/>
            <person name="Kwon S.-W."/>
        </authorList>
    </citation>
    <scope>NUCLEOTIDE SEQUENCE [LARGE SCALE GENOMIC DNA]</scope>
    <source>
        <strain evidence="4 5">FW100M-8</strain>
    </source>
</reference>
<dbReference type="SMART" id="SM00642">
    <property type="entry name" value="Aamy"/>
    <property type="match status" value="1"/>
</dbReference>
<dbReference type="InterPro" id="IPR017853">
    <property type="entry name" value="GH"/>
</dbReference>
<dbReference type="EMBL" id="CP035491">
    <property type="protein sequence ID" value="QAY72384.1"/>
    <property type="molecule type" value="Genomic_DNA"/>
</dbReference>
<evidence type="ECO:0000256" key="2">
    <source>
        <dbReference type="SAM" id="SignalP"/>
    </source>
</evidence>
<dbReference type="NCBIfam" id="NF047446">
    <property type="entry name" value="barrel_OmpL47"/>
    <property type="match status" value="1"/>
</dbReference>
<protein>
    <recommendedName>
        <fullName evidence="3">Glycosyl hydrolase family 13 catalytic domain-containing protein</fullName>
    </recommendedName>
</protein>
<dbReference type="PANTHER" id="PTHR10357">
    <property type="entry name" value="ALPHA-AMYLASE FAMILY MEMBER"/>
    <property type="match status" value="1"/>
</dbReference>
<dbReference type="InterPro" id="IPR013783">
    <property type="entry name" value="Ig-like_fold"/>
</dbReference>
<dbReference type="Gene3D" id="3.20.20.80">
    <property type="entry name" value="Glycosidases"/>
    <property type="match status" value="1"/>
</dbReference>
<organism evidence="4 5">
    <name type="scientific">Agromyces protaetiae</name>
    <dbReference type="NCBI Taxonomy" id="2509455"/>
    <lineage>
        <taxon>Bacteria</taxon>
        <taxon>Bacillati</taxon>
        <taxon>Actinomycetota</taxon>
        <taxon>Actinomycetes</taxon>
        <taxon>Micrococcales</taxon>
        <taxon>Microbacteriaceae</taxon>
        <taxon>Agromyces</taxon>
    </lineage>
</organism>
<keyword evidence="2" id="KW-0732">Signal</keyword>
<sequence>MNRAPNRPPRWRAAAATAAAVALAITGTALPAAADPADDFEPLPGVGGTPFSDGGGWIYNYSDETEPYDYMDKWFDYGATTWNSVTDKIEDGYYADRGITNMIVYGPYLSTGAWRGLPATGDFMDSDPKNGTVEEFRQMVSAANARGMTITAYLALLYVDFSSPLFTQAERDKRDGIDSWQTKLFLWDERPQGSDPNAAPPSNSQIRRPSNGDWDYSETAGRWYATTWGLPALNFASPTAMDYAKKVLRFWMDNGVQGFEFDAPQSMWGFQSGGDGLGEARNREFVNYPHEYRPDWEVYTHAEGSGTYSNQALMDRLGYTHIMVNPDDDFNSFSSRIGRYPQENTVDSLEAHYESFIDHRRLLGRGTYAPAVYDMISLPDGLRALDLAVQGGNGAIVSMDQQGLLDVLSPEEVDAMDDVTEALHNSPAEAPSALRDRVPTQQDTRAYAVLRRSVKGPEAALNLFSYKNVASCITVNLEGTGIAYPQRTTNLLTGEPGPWLRSAHSTVSLPAYGWLYLDVDADEGPAWTYVDGADAGWTYGGGWVKTDDPSAYGGSRHGGTAQGGFGEITFTGSTVEGYGRATSNGSTQVEVFVDGVSKGVHTERRNESGGPFQGTKFFSITGLSDGPHTLRIQQNNAASGNAGGSSIDYLRVAHEQVVTPQTLPAGDVCDTDETAPVSTATLAGANIVGTTYESPTVTIASADEEGGSGLDRVEYRLDGGEWAEYGEPFAVNARGDHTLEYRASDVAGNVETAKSVAFSVVSTAGDGAGKRPDAGVLSSNSGWANGLHDGNYDITMNLWWGENGSVLRLYENGELVALKSLATASPAAQAVSVPFRGKPNGTYVYTATLVNSKGETATGSTTVKVTDAAPGKPALSHDNWDKDGSFTLTADLWWGTNATSYEFFEGATSKGTGTLTAATPAAQKATVQLTGVAKGTHTYRVVFRNAAGETASDQVQVVVSK</sequence>
<dbReference type="Gene3D" id="2.60.40.10">
    <property type="entry name" value="Immunoglobulins"/>
    <property type="match status" value="2"/>
</dbReference>
<feature type="domain" description="Glycosyl hydrolase family 13 catalytic" evidence="3">
    <location>
        <begin position="70"/>
        <end position="510"/>
    </location>
</feature>
<dbReference type="InterPro" id="IPR014756">
    <property type="entry name" value="Ig_E-set"/>
</dbReference>
<evidence type="ECO:0000313" key="4">
    <source>
        <dbReference type="EMBL" id="QAY72384.1"/>
    </source>
</evidence>
<dbReference type="Pfam" id="PF00128">
    <property type="entry name" value="Alpha-amylase"/>
    <property type="match status" value="1"/>
</dbReference>
<dbReference type="Gene3D" id="2.60.120.260">
    <property type="entry name" value="Galactose-binding domain-like"/>
    <property type="match status" value="1"/>
</dbReference>
<evidence type="ECO:0000256" key="1">
    <source>
        <dbReference type="SAM" id="MobiDB-lite"/>
    </source>
</evidence>
<dbReference type="CDD" id="cd00551">
    <property type="entry name" value="AmyAc_family"/>
    <property type="match status" value="1"/>
</dbReference>
<feature type="chain" id="PRO_5020789623" description="Glycosyl hydrolase family 13 catalytic domain-containing protein" evidence="2">
    <location>
        <begin position="35"/>
        <end position="961"/>
    </location>
</feature>
<accession>A0A4P6F9D6</accession>
<name>A0A4P6F9D6_9MICO</name>
<dbReference type="AlphaFoldDB" id="A0A4P6F9D6"/>
<proteinExistence type="predicted"/>
<evidence type="ECO:0000313" key="5">
    <source>
        <dbReference type="Proteomes" id="UP000291259"/>
    </source>
</evidence>